<dbReference type="PANTHER" id="PTHR22576:SF37">
    <property type="entry name" value="MUCOSA-ASSOCIATED LYMPHOID TISSUE LYMPHOMA TRANSLOCATION PROTEIN 1"/>
    <property type="match status" value="1"/>
</dbReference>
<feature type="region of interest" description="Disordered" evidence="1">
    <location>
        <begin position="574"/>
        <end position="611"/>
    </location>
</feature>
<proteinExistence type="predicted"/>
<gene>
    <name evidence="4" type="ORF">HF685_04935</name>
</gene>
<dbReference type="AlphaFoldDB" id="A0A6H2DM16"/>
<feature type="compositionally biased region" description="Polar residues" evidence="1">
    <location>
        <begin position="349"/>
        <end position="364"/>
    </location>
</feature>
<feature type="domain" description="Peptidase C14 caspase" evidence="3">
    <location>
        <begin position="23"/>
        <end position="240"/>
    </location>
</feature>
<feature type="compositionally biased region" description="Low complexity" evidence="1">
    <location>
        <begin position="327"/>
        <end position="340"/>
    </location>
</feature>
<dbReference type="InterPro" id="IPR011600">
    <property type="entry name" value="Pept_C14_caspase"/>
</dbReference>
<dbReference type="EMBL" id="CP051217">
    <property type="protein sequence ID" value="QJB68706.1"/>
    <property type="molecule type" value="Genomic_DNA"/>
</dbReference>
<name>A0A6H2DM16_9SPHN</name>
<feature type="signal peptide" evidence="2">
    <location>
        <begin position="1"/>
        <end position="22"/>
    </location>
</feature>
<accession>A0A6H2DM16</accession>
<dbReference type="KEGG" id="phao:HF685_04935"/>
<dbReference type="Proteomes" id="UP000501600">
    <property type="component" value="Chromosome"/>
</dbReference>
<keyword evidence="2" id="KW-0732">Signal</keyword>
<dbReference type="InterPro" id="IPR029030">
    <property type="entry name" value="Caspase-like_dom_sf"/>
</dbReference>
<dbReference type="GO" id="GO:0004197">
    <property type="term" value="F:cysteine-type endopeptidase activity"/>
    <property type="evidence" value="ECO:0007669"/>
    <property type="project" value="InterPro"/>
</dbReference>
<evidence type="ECO:0000313" key="4">
    <source>
        <dbReference type="EMBL" id="QJB68706.1"/>
    </source>
</evidence>
<dbReference type="SUPFAM" id="SSF52129">
    <property type="entry name" value="Caspase-like"/>
    <property type="match status" value="1"/>
</dbReference>
<dbReference type="Gene3D" id="3.40.50.1460">
    <property type="match status" value="1"/>
</dbReference>
<organism evidence="4 5">
    <name type="scientific">Parasphingorhabdus halotolerans</name>
    <dbReference type="NCBI Taxonomy" id="2725558"/>
    <lineage>
        <taxon>Bacteria</taxon>
        <taxon>Pseudomonadati</taxon>
        <taxon>Pseudomonadota</taxon>
        <taxon>Alphaproteobacteria</taxon>
        <taxon>Sphingomonadales</taxon>
        <taxon>Sphingomonadaceae</taxon>
        <taxon>Parasphingorhabdus</taxon>
    </lineage>
</organism>
<dbReference type="Pfam" id="PF00656">
    <property type="entry name" value="Peptidase_C14"/>
    <property type="match status" value="1"/>
</dbReference>
<dbReference type="RefSeq" id="WP_168818548.1">
    <property type="nucleotide sequence ID" value="NZ_CP051217.1"/>
</dbReference>
<dbReference type="PANTHER" id="PTHR22576">
    <property type="entry name" value="MUCOSA ASSOCIATED LYMPHOID TISSUE LYMPHOMA TRANSLOCATION PROTEIN 1/PARACASPASE"/>
    <property type="match status" value="1"/>
</dbReference>
<feature type="chain" id="PRO_5026235601" description="Peptidase C14 caspase domain-containing protein" evidence="2">
    <location>
        <begin position="23"/>
        <end position="741"/>
    </location>
</feature>
<feature type="region of interest" description="Disordered" evidence="1">
    <location>
        <begin position="327"/>
        <end position="399"/>
    </location>
</feature>
<protein>
    <recommendedName>
        <fullName evidence="3">Peptidase C14 caspase domain-containing protein</fullName>
    </recommendedName>
</protein>
<evidence type="ECO:0000256" key="1">
    <source>
        <dbReference type="SAM" id="MobiDB-lite"/>
    </source>
</evidence>
<keyword evidence="5" id="KW-1185">Reference proteome</keyword>
<dbReference type="GO" id="GO:0006508">
    <property type="term" value="P:proteolysis"/>
    <property type="evidence" value="ECO:0007669"/>
    <property type="project" value="InterPro"/>
</dbReference>
<dbReference type="InterPro" id="IPR052039">
    <property type="entry name" value="Caspase-related_regulators"/>
</dbReference>
<feature type="compositionally biased region" description="Basic and acidic residues" evidence="1">
    <location>
        <begin position="590"/>
        <end position="606"/>
    </location>
</feature>
<sequence>MIRSMLAILLVALFLWPPAAEAKRAALIVANSDYKRAGTLRTPPNDAQLIAESARKAGFDEIIVAENLEFKDFQKTLGEFRAKASGAEVAMVYFSGHGIEGQGKNWLLPVDAKLKTNFDLTYEAIELETVIQTLSSAAIRLIFLDASRNSSFGEAWRAGSKTIPRGLVEIKPDGALLIYAAAAGETSVGSAGLNSRFALSLAERLTQSDLPVQMLGASVRDDISSATGGTQLPFVSASMSGTPVYLVPRGSAAPAAVASIPAPSPAPATPSSNRAGLDALAWRGALSADNIGGYSAYIREFPNGLFADIAQSKIATLGQAAPAPRVSSSALGASAGTSNSVASGRLSLAGSSPQPMDIASSSAPEQPAIAPPKLEGISSPPTTPEPASPQPVAGEQTADDNKVGAMSMERSGADVAPKELAPEDLAYVPPAEAEPPLPKLPPTPILLREDYPDCREDHQLIEAPFDKADDINRCTVLLDKYYDDVLNGYRKRMNQHQDEISAIFEQKVAGNMKYSAATRDRFYKEVMQEHADSNPDGVNLETYRAAVALYNQDRNYLSDRFCYNTGCNGYPMPQYVASKKKPKSGGGAAGDRDDGEKSARNSQDAKKCKKSRSRGQLLGGIFGGLVGKAAGLGKVGTLLASGAGALLVGELACQLDEKEQEKAGEATVLVAQKEEVGAKVEWQSPTRSGVSGSSTITALNTQPNGRRCLSITDVAIIDGEETRIAKQMCKGVGDERYAIMA</sequence>
<evidence type="ECO:0000313" key="5">
    <source>
        <dbReference type="Proteomes" id="UP000501600"/>
    </source>
</evidence>
<reference evidence="4 5" key="1">
    <citation type="submission" date="2020-04" db="EMBL/GenBank/DDBJ databases">
        <title>Genome sequence for Sphingorhabdus sp. strain M1.</title>
        <authorList>
            <person name="Park S.-J."/>
        </authorList>
    </citation>
    <scope>NUCLEOTIDE SEQUENCE [LARGE SCALE GENOMIC DNA]</scope>
    <source>
        <strain evidence="4 5">JK6</strain>
    </source>
</reference>
<evidence type="ECO:0000259" key="3">
    <source>
        <dbReference type="Pfam" id="PF00656"/>
    </source>
</evidence>
<evidence type="ECO:0000256" key="2">
    <source>
        <dbReference type="SAM" id="SignalP"/>
    </source>
</evidence>